<keyword evidence="4 6" id="KW-1133">Transmembrane helix</keyword>
<evidence type="ECO:0000256" key="5">
    <source>
        <dbReference type="ARBA" id="ARBA00023136"/>
    </source>
</evidence>
<dbReference type="AlphaFoldDB" id="A0A7W9AFI4"/>
<evidence type="ECO:0000313" key="7">
    <source>
        <dbReference type="EMBL" id="MBB5684496.1"/>
    </source>
</evidence>
<organism evidence="7 8">
    <name type="scientific">Sphingobium boeckii</name>
    <dbReference type="NCBI Taxonomy" id="1082345"/>
    <lineage>
        <taxon>Bacteria</taxon>
        <taxon>Pseudomonadati</taxon>
        <taxon>Pseudomonadota</taxon>
        <taxon>Alphaproteobacteria</taxon>
        <taxon>Sphingomonadales</taxon>
        <taxon>Sphingomonadaceae</taxon>
        <taxon>Sphingobium</taxon>
    </lineage>
</organism>
<name>A0A7W9AFI4_9SPHN</name>
<evidence type="ECO:0000256" key="1">
    <source>
        <dbReference type="ARBA" id="ARBA00004370"/>
    </source>
</evidence>
<comment type="caution">
    <text evidence="7">The sequence shown here is derived from an EMBL/GenBank/DDBJ whole genome shotgun (WGS) entry which is preliminary data.</text>
</comment>
<dbReference type="Proteomes" id="UP000549617">
    <property type="component" value="Unassembled WGS sequence"/>
</dbReference>
<proteinExistence type="inferred from homology"/>
<evidence type="ECO:0000256" key="3">
    <source>
        <dbReference type="ARBA" id="ARBA00022692"/>
    </source>
</evidence>
<protein>
    <submittedName>
        <fullName evidence="7">Uncharacterized membrane protein YqaE (UPF0057 family)</fullName>
    </submittedName>
</protein>
<comment type="subcellular location">
    <subcellularLocation>
        <location evidence="1">Membrane</location>
    </subcellularLocation>
</comment>
<evidence type="ECO:0000256" key="2">
    <source>
        <dbReference type="ARBA" id="ARBA00009530"/>
    </source>
</evidence>
<dbReference type="GO" id="GO:0016020">
    <property type="term" value="C:membrane"/>
    <property type="evidence" value="ECO:0007669"/>
    <property type="project" value="UniProtKB-SubCell"/>
</dbReference>
<keyword evidence="8" id="KW-1185">Reference proteome</keyword>
<dbReference type="EMBL" id="JACIJC010000001">
    <property type="protein sequence ID" value="MBB5684496.1"/>
    <property type="molecule type" value="Genomic_DNA"/>
</dbReference>
<sequence length="73" mass="7931">MNIPALIAAIVLPPLGAFLIRGMGRDFFIAIGLTMLFFLPGMLFSLFIVCGGSTDRPAAAIARRWRAIRPVRA</sequence>
<dbReference type="InterPro" id="IPR000612">
    <property type="entry name" value="PMP3"/>
</dbReference>
<evidence type="ECO:0000256" key="6">
    <source>
        <dbReference type="SAM" id="Phobius"/>
    </source>
</evidence>
<dbReference type="RefSeq" id="WP_184014872.1">
    <property type="nucleotide sequence ID" value="NZ_JACIJC010000001.1"/>
</dbReference>
<dbReference type="Pfam" id="PF01679">
    <property type="entry name" value="Pmp3"/>
    <property type="match status" value="1"/>
</dbReference>
<keyword evidence="5 6" id="KW-0472">Membrane</keyword>
<feature type="transmembrane region" description="Helical" evidence="6">
    <location>
        <begin position="27"/>
        <end position="49"/>
    </location>
</feature>
<reference evidence="7 8" key="1">
    <citation type="submission" date="2020-08" db="EMBL/GenBank/DDBJ databases">
        <title>Genomic Encyclopedia of Type Strains, Phase IV (KMG-IV): sequencing the most valuable type-strain genomes for metagenomic binning, comparative biology and taxonomic classification.</title>
        <authorList>
            <person name="Goeker M."/>
        </authorList>
    </citation>
    <scope>NUCLEOTIDE SEQUENCE [LARGE SCALE GENOMIC DNA]</scope>
    <source>
        <strain evidence="7 8">DSM 25079</strain>
    </source>
</reference>
<accession>A0A7W9AFI4</accession>
<keyword evidence="3 6" id="KW-0812">Transmembrane</keyword>
<evidence type="ECO:0000256" key="4">
    <source>
        <dbReference type="ARBA" id="ARBA00022989"/>
    </source>
</evidence>
<gene>
    <name evidence="7" type="ORF">FHS49_000487</name>
</gene>
<comment type="similarity">
    <text evidence="2">Belongs to the UPF0057 (PMP3) family.</text>
</comment>
<evidence type="ECO:0000313" key="8">
    <source>
        <dbReference type="Proteomes" id="UP000549617"/>
    </source>
</evidence>